<feature type="compositionally biased region" description="Basic residues" evidence="1">
    <location>
        <begin position="346"/>
        <end position="355"/>
    </location>
</feature>
<dbReference type="InterPro" id="IPR019169">
    <property type="entry name" value="Transmembrane_26"/>
</dbReference>
<dbReference type="PANTHER" id="PTHR22168">
    <property type="entry name" value="TMEM26 PROTEIN"/>
    <property type="match status" value="1"/>
</dbReference>
<feature type="compositionally biased region" description="Basic and acidic residues" evidence="1">
    <location>
        <begin position="310"/>
        <end position="320"/>
    </location>
</feature>
<evidence type="ECO:0000256" key="2">
    <source>
        <dbReference type="SAM" id="Phobius"/>
    </source>
</evidence>
<evidence type="ECO:0000256" key="1">
    <source>
        <dbReference type="SAM" id="MobiDB-lite"/>
    </source>
</evidence>
<keyword evidence="2" id="KW-0812">Transmembrane</keyword>
<dbReference type="EMBL" id="OU895878">
    <property type="protein sequence ID" value="CAH1722484.1"/>
    <property type="molecule type" value="Genomic_DNA"/>
</dbReference>
<proteinExistence type="predicted"/>
<keyword evidence="4" id="KW-1185">Reference proteome</keyword>
<keyword evidence="2" id="KW-1133">Transmembrane helix</keyword>
<dbReference type="AlphaFoldDB" id="A0A9P0IZ20"/>
<dbReference type="OrthoDB" id="6381660at2759"/>
<sequence>MAKFIATLKAIITRIMFGAHGALAIWQVTQYKKNPIYWSLSTPIGLLALEGIFTLAIKKNQEWRWFCPSVFLYLSSVVPAIWLLELDKVEKRHKIHEDTAAAFSLAAATADLKELDKLLGVNIKLPELNKPRGASSHDAADEESNTCCSDCCCSIDIWGIALNIILQDAPFLTFRLLIIIHYKIISYMNVFFTCKNTLVILLQLYRLYVVFSETKKSAAMKKKLKYQNERYTKASKDLNLLHFFRKNDDSDDSEDKRRDKKKSKRKDTGYGTAGSSYEDKKRNRDKKKEKRKSRKDDEDNEKTKKRRRSRESSKEQEETRSKRHSKKDKIVEETESESDSASERSQKKKSKKKRTSSSSSSSSE</sequence>
<dbReference type="Proteomes" id="UP001153620">
    <property type="component" value="Chromosome 2"/>
</dbReference>
<name>A0A9P0IZ20_9DIPT</name>
<feature type="transmembrane region" description="Helical" evidence="2">
    <location>
        <begin position="6"/>
        <end position="25"/>
    </location>
</feature>
<feature type="compositionally biased region" description="Basic residues" evidence="1">
    <location>
        <begin position="283"/>
        <end position="293"/>
    </location>
</feature>
<feature type="transmembrane region" description="Helical" evidence="2">
    <location>
        <begin position="37"/>
        <end position="57"/>
    </location>
</feature>
<accession>A0A9P0IZ20</accession>
<organism evidence="3 4">
    <name type="scientific">Chironomus riparius</name>
    <dbReference type="NCBI Taxonomy" id="315576"/>
    <lineage>
        <taxon>Eukaryota</taxon>
        <taxon>Metazoa</taxon>
        <taxon>Ecdysozoa</taxon>
        <taxon>Arthropoda</taxon>
        <taxon>Hexapoda</taxon>
        <taxon>Insecta</taxon>
        <taxon>Pterygota</taxon>
        <taxon>Neoptera</taxon>
        <taxon>Endopterygota</taxon>
        <taxon>Diptera</taxon>
        <taxon>Nematocera</taxon>
        <taxon>Chironomoidea</taxon>
        <taxon>Chironomidae</taxon>
        <taxon>Chironominae</taxon>
        <taxon>Chironomus</taxon>
    </lineage>
</organism>
<feature type="region of interest" description="Disordered" evidence="1">
    <location>
        <begin position="248"/>
        <end position="364"/>
    </location>
</feature>
<evidence type="ECO:0000313" key="4">
    <source>
        <dbReference type="Proteomes" id="UP001153620"/>
    </source>
</evidence>
<dbReference type="Pfam" id="PF09772">
    <property type="entry name" value="Tmem26"/>
    <property type="match status" value="2"/>
</dbReference>
<evidence type="ECO:0008006" key="5">
    <source>
        <dbReference type="Google" id="ProtNLM"/>
    </source>
</evidence>
<protein>
    <recommendedName>
        <fullName evidence="5">Transmembrane protein 26</fullName>
    </recommendedName>
</protein>
<feature type="transmembrane region" description="Helical" evidence="2">
    <location>
        <begin position="63"/>
        <end position="84"/>
    </location>
</feature>
<reference evidence="3" key="2">
    <citation type="submission" date="2022-10" db="EMBL/GenBank/DDBJ databases">
        <authorList>
            <consortium name="ENA_rothamsted_submissions"/>
            <consortium name="culmorum"/>
            <person name="King R."/>
        </authorList>
    </citation>
    <scope>NUCLEOTIDE SEQUENCE</scope>
</reference>
<evidence type="ECO:0000313" key="3">
    <source>
        <dbReference type="EMBL" id="CAH1722484.1"/>
    </source>
</evidence>
<reference evidence="3" key="1">
    <citation type="submission" date="2022-01" db="EMBL/GenBank/DDBJ databases">
        <authorList>
            <person name="King R."/>
        </authorList>
    </citation>
    <scope>NUCLEOTIDE SEQUENCE</scope>
</reference>
<keyword evidence="2" id="KW-0472">Membrane</keyword>
<gene>
    <name evidence="3" type="ORF">CHIRRI_LOCUS8438</name>
</gene>
<dbReference type="PANTHER" id="PTHR22168:SF8">
    <property type="entry name" value="TRANSMEMBRANE PROTEIN 26"/>
    <property type="match status" value="1"/>
</dbReference>